<dbReference type="Proteomes" id="UP001501295">
    <property type="component" value="Unassembled WGS sequence"/>
</dbReference>
<dbReference type="RefSeq" id="WP_345376295.1">
    <property type="nucleotide sequence ID" value="NZ_BAABLM010000005.1"/>
</dbReference>
<evidence type="ECO:0000313" key="2">
    <source>
        <dbReference type="EMBL" id="GAA4679455.1"/>
    </source>
</evidence>
<proteinExistence type="predicted"/>
<sequence length="179" mass="18182">MRFSFRSTAVLALAGALTAGGLRATPAAEAASAQGEPQRADHTLITDRQVHDAIVEARDLGYVVSETTTSGGVPTATIDLGEGFTFDLTDTSGPSGYLSAGSDGYGKYVAFNSFDQGAIISGSGWALSAGLCALSAGTFCVVVGALMTAATYAVSVNGLRCGNKAMRVYPFSGHAPRCA</sequence>
<reference evidence="3" key="1">
    <citation type="journal article" date="2019" name="Int. J. Syst. Evol. Microbiol.">
        <title>The Global Catalogue of Microorganisms (GCM) 10K type strain sequencing project: providing services to taxonomists for standard genome sequencing and annotation.</title>
        <authorList>
            <consortium name="The Broad Institute Genomics Platform"/>
            <consortium name="The Broad Institute Genome Sequencing Center for Infectious Disease"/>
            <person name="Wu L."/>
            <person name="Ma J."/>
        </authorList>
    </citation>
    <scope>NUCLEOTIDE SEQUENCE [LARGE SCALE GENOMIC DNA]</scope>
    <source>
        <strain evidence="3">JCM 18956</strain>
    </source>
</reference>
<keyword evidence="1" id="KW-0732">Signal</keyword>
<accession>A0ABP8W2Z5</accession>
<evidence type="ECO:0000313" key="3">
    <source>
        <dbReference type="Proteomes" id="UP001501295"/>
    </source>
</evidence>
<dbReference type="EMBL" id="BAABLM010000005">
    <property type="protein sequence ID" value="GAA4679455.1"/>
    <property type="molecule type" value="Genomic_DNA"/>
</dbReference>
<feature type="signal peptide" evidence="1">
    <location>
        <begin position="1"/>
        <end position="24"/>
    </location>
</feature>
<name>A0ABP8W2Z5_9MICO</name>
<evidence type="ECO:0000256" key="1">
    <source>
        <dbReference type="SAM" id="SignalP"/>
    </source>
</evidence>
<feature type="chain" id="PRO_5047437075" evidence="1">
    <location>
        <begin position="25"/>
        <end position="179"/>
    </location>
</feature>
<comment type="caution">
    <text evidence="2">The sequence shown here is derived from an EMBL/GenBank/DDBJ whole genome shotgun (WGS) entry which is preliminary data.</text>
</comment>
<protein>
    <submittedName>
        <fullName evidence="2">Uncharacterized protein</fullName>
    </submittedName>
</protein>
<organism evidence="2 3">
    <name type="scientific">Frondihabitans cladoniiphilus</name>
    <dbReference type="NCBI Taxonomy" id="715785"/>
    <lineage>
        <taxon>Bacteria</taxon>
        <taxon>Bacillati</taxon>
        <taxon>Actinomycetota</taxon>
        <taxon>Actinomycetes</taxon>
        <taxon>Micrococcales</taxon>
        <taxon>Microbacteriaceae</taxon>
        <taxon>Frondihabitans</taxon>
    </lineage>
</organism>
<keyword evidence="3" id="KW-1185">Reference proteome</keyword>
<gene>
    <name evidence="2" type="ORF">GCM10025780_25650</name>
</gene>